<accession>A0ACB9QA10</accession>
<comment type="caution">
    <text evidence="1">The sequence shown here is derived from an EMBL/GenBank/DDBJ whole genome shotgun (WGS) entry which is preliminary data.</text>
</comment>
<name>A0ACB9QA10_BAUVA</name>
<organism evidence="1 2">
    <name type="scientific">Bauhinia variegata</name>
    <name type="common">Purple orchid tree</name>
    <name type="synonym">Phanera variegata</name>
    <dbReference type="NCBI Taxonomy" id="167791"/>
    <lineage>
        <taxon>Eukaryota</taxon>
        <taxon>Viridiplantae</taxon>
        <taxon>Streptophyta</taxon>
        <taxon>Embryophyta</taxon>
        <taxon>Tracheophyta</taxon>
        <taxon>Spermatophyta</taxon>
        <taxon>Magnoliopsida</taxon>
        <taxon>eudicotyledons</taxon>
        <taxon>Gunneridae</taxon>
        <taxon>Pentapetalae</taxon>
        <taxon>rosids</taxon>
        <taxon>fabids</taxon>
        <taxon>Fabales</taxon>
        <taxon>Fabaceae</taxon>
        <taxon>Cercidoideae</taxon>
        <taxon>Cercideae</taxon>
        <taxon>Bauhiniinae</taxon>
        <taxon>Bauhinia</taxon>
    </lineage>
</organism>
<sequence>MKDHSSRNHNVSEEVDMPMNESNGEENDLGKEDMDAMLSNEQVDCSSAFTTEEVIKVCISLLNYKCMN</sequence>
<evidence type="ECO:0000313" key="2">
    <source>
        <dbReference type="Proteomes" id="UP000828941"/>
    </source>
</evidence>
<keyword evidence="2" id="KW-1185">Reference proteome</keyword>
<evidence type="ECO:0000313" key="1">
    <source>
        <dbReference type="EMBL" id="KAI4357668.1"/>
    </source>
</evidence>
<gene>
    <name evidence="1" type="ORF">L6164_001602</name>
</gene>
<dbReference type="Proteomes" id="UP000828941">
    <property type="component" value="Chromosome 1"/>
</dbReference>
<protein>
    <submittedName>
        <fullName evidence="1">Uncharacterized protein</fullName>
    </submittedName>
</protein>
<proteinExistence type="predicted"/>
<dbReference type="EMBL" id="CM039426">
    <property type="protein sequence ID" value="KAI4357668.1"/>
    <property type="molecule type" value="Genomic_DNA"/>
</dbReference>
<reference evidence="1 2" key="1">
    <citation type="journal article" date="2022" name="DNA Res.">
        <title>Chromosomal-level genome assembly of the orchid tree Bauhinia variegata (Leguminosae; Cercidoideae) supports the allotetraploid origin hypothesis of Bauhinia.</title>
        <authorList>
            <person name="Zhong Y."/>
            <person name="Chen Y."/>
            <person name="Zheng D."/>
            <person name="Pang J."/>
            <person name="Liu Y."/>
            <person name="Luo S."/>
            <person name="Meng S."/>
            <person name="Qian L."/>
            <person name="Wei D."/>
            <person name="Dai S."/>
            <person name="Zhou R."/>
        </authorList>
    </citation>
    <scope>NUCLEOTIDE SEQUENCE [LARGE SCALE GENOMIC DNA]</scope>
    <source>
        <strain evidence="1">BV-YZ2020</strain>
    </source>
</reference>